<sequence>MPASASTQPHIAPDSPRTTSEVGTEDWDVAQAKAPEGAQSTPTQPKTAQGPSERVLDDDNLATRHGKLRAPRSSSQVVPHPPSPDFPTQANESQDYVCEHRHVYNDLATYLTVRHIGEGAAKQADGKSCGTRPGMALEMKGVAISSDTSMADAELLASLQAATRLSLADLRDLNLVSTSSPRFGASQDELLARDLWRRELQAHSAVLRDRTLARDLQTALRTNQTIETVRRRREQATQDAQDSSVADHNDAVMLDSDGSDSDSELFRLPRLAPFVPLERAALTASSPAETVSVSTSAALPVSTRLSCYTCLSNVNLQTRRLDCGHVYCFPCLRDLFRAATRTESLHPASCCKRTIDVGVTMGALSAGDRAAYIRSVQEFASGDRLYCASPRCSAFLGSNLSKKQGKAIKCPNCQETTCSACKAPAHLDTQVCAADNDDTAATKLVKLVRGVRCGACRRVVEKNGGCENVTCLCGTHLEIY</sequence>
<protein>
    <recommendedName>
        <fullName evidence="2">RBR-type E3 ubiquitin transferase</fullName>
        <ecNumber evidence="2">2.3.2.31</ecNumber>
    </recommendedName>
</protein>
<dbReference type="GO" id="GO:0016567">
    <property type="term" value="P:protein ubiquitination"/>
    <property type="evidence" value="ECO:0007669"/>
    <property type="project" value="InterPro"/>
</dbReference>
<keyword evidence="8" id="KW-0862">Zinc</keyword>
<accession>A0AAV5GT43</accession>
<dbReference type="SUPFAM" id="SSF57850">
    <property type="entry name" value="RING/U-box"/>
    <property type="match status" value="1"/>
</dbReference>
<evidence type="ECO:0000256" key="7">
    <source>
        <dbReference type="ARBA" id="ARBA00022786"/>
    </source>
</evidence>
<dbReference type="Pfam" id="PF01485">
    <property type="entry name" value="IBR"/>
    <property type="match status" value="1"/>
</dbReference>
<dbReference type="InterPro" id="IPR017907">
    <property type="entry name" value="Znf_RING_CS"/>
</dbReference>
<name>A0AAV5GT43_9BASI</name>
<organism evidence="11 12">
    <name type="scientific">Rhodotorula paludigena</name>
    <dbReference type="NCBI Taxonomy" id="86838"/>
    <lineage>
        <taxon>Eukaryota</taxon>
        <taxon>Fungi</taxon>
        <taxon>Dikarya</taxon>
        <taxon>Basidiomycota</taxon>
        <taxon>Pucciniomycotina</taxon>
        <taxon>Microbotryomycetes</taxon>
        <taxon>Sporidiobolales</taxon>
        <taxon>Sporidiobolaceae</taxon>
        <taxon>Rhodotorula</taxon>
    </lineage>
</organism>
<feature type="compositionally biased region" description="Polar residues" evidence="9">
    <location>
        <begin position="38"/>
        <end position="50"/>
    </location>
</feature>
<dbReference type="Proteomes" id="UP001342314">
    <property type="component" value="Unassembled WGS sequence"/>
</dbReference>
<evidence type="ECO:0000313" key="11">
    <source>
        <dbReference type="EMBL" id="GJN93085.1"/>
    </source>
</evidence>
<evidence type="ECO:0000256" key="9">
    <source>
        <dbReference type="SAM" id="MobiDB-lite"/>
    </source>
</evidence>
<feature type="region of interest" description="Disordered" evidence="9">
    <location>
        <begin position="227"/>
        <end position="261"/>
    </location>
</feature>
<dbReference type="CDD" id="cd20335">
    <property type="entry name" value="BRcat_RBR"/>
    <property type="match status" value="1"/>
</dbReference>
<dbReference type="InterPro" id="IPR013083">
    <property type="entry name" value="Znf_RING/FYVE/PHD"/>
</dbReference>
<proteinExistence type="predicted"/>
<evidence type="ECO:0000256" key="5">
    <source>
        <dbReference type="ARBA" id="ARBA00022737"/>
    </source>
</evidence>
<dbReference type="EMBL" id="BQKY01000013">
    <property type="protein sequence ID" value="GJN93085.1"/>
    <property type="molecule type" value="Genomic_DNA"/>
</dbReference>
<dbReference type="InterPro" id="IPR044066">
    <property type="entry name" value="TRIAD_supradom"/>
</dbReference>
<dbReference type="Gene3D" id="3.30.40.10">
    <property type="entry name" value="Zinc/RING finger domain, C3HC4 (zinc finger)"/>
    <property type="match status" value="1"/>
</dbReference>
<keyword evidence="12" id="KW-1185">Reference proteome</keyword>
<dbReference type="GO" id="GO:0008270">
    <property type="term" value="F:zinc ion binding"/>
    <property type="evidence" value="ECO:0007669"/>
    <property type="project" value="UniProtKB-KW"/>
</dbReference>
<evidence type="ECO:0000256" key="8">
    <source>
        <dbReference type="ARBA" id="ARBA00022833"/>
    </source>
</evidence>
<keyword evidence="7" id="KW-0833">Ubl conjugation pathway</keyword>
<dbReference type="AlphaFoldDB" id="A0AAV5GT43"/>
<dbReference type="PROSITE" id="PS51873">
    <property type="entry name" value="TRIAD"/>
    <property type="match status" value="1"/>
</dbReference>
<reference evidence="11 12" key="1">
    <citation type="submission" date="2021-12" db="EMBL/GenBank/DDBJ databases">
        <title>High titer production of polyol ester of fatty acids by Rhodotorula paludigena BS15 towards product separation-free biomass refinery.</title>
        <authorList>
            <person name="Mano J."/>
            <person name="Ono H."/>
            <person name="Tanaka T."/>
            <person name="Naito K."/>
            <person name="Sushida H."/>
            <person name="Ike M."/>
            <person name="Tokuyasu K."/>
            <person name="Kitaoka M."/>
        </authorList>
    </citation>
    <scope>NUCLEOTIDE SEQUENCE [LARGE SCALE GENOMIC DNA]</scope>
    <source>
        <strain evidence="11 12">BS15</strain>
    </source>
</reference>
<evidence type="ECO:0000256" key="3">
    <source>
        <dbReference type="ARBA" id="ARBA00022679"/>
    </source>
</evidence>
<evidence type="ECO:0000313" key="12">
    <source>
        <dbReference type="Proteomes" id="UP001342314"/>
    </source>
</evidence>
<dbReference type="InterPro" id="IPR031127">
    <property type="entry name" value="E3_UB_ligase_RBR"/>
</dbReference>
<evidence type="ECO:0000259" key="10">
    <source>
        <dbReference type="PROSITE" id="PS51873"/>
    </source>
</evidence>
<keyword evidence="3" id="KW-0808">Transferase</keyword>
<evidence type="ECO:0000256" key="2">
    <source>
        <dbReference type="ARBA" id="ARBA00012251"/>
    </source>
</evidence>
<comment type="catalytic activity">
    <reaction evidence="1">
        <text>[E2 ubiquitin-conjugating enzyme]-S-ubiquitinyl-L-cysteine + [acceptor protein]-L-lysine = [E2 ubiquitin-conjugating enzyme]-L-cysteine + [acceptor protein]-N(6)-ubiquitinyl-L-lysine.</text>
        <dbReference type="EC" id="2.3.2.31"/>
    </reaction>
</comment>
<gene>
    <name evidence="11" type="ORF">Rhopal_006130-T1</name>
</gene>
<keyword evidence="6" id="KW-0863">Zinc-finger</keyword>
<dbReference type="PROSITE" id="PS00518">
    <property type="entry name" value="ZF_RING_1"/>
    <property type="match status" value="1"/>
</dbReference>
<dbReference type="InterPro" id="IPR002867">
    <property type="entry name" value="IBR_dom"/>
</dbReference>
<dbReference type="PANTHER" id="PTHR11685">
    <property type="entry name" value="RBR FAMILY RING FINGER AND IBR DOMAIN-CONTAINING"/>
    <property type="match status" value="1"/>
</dbReference>
<feature type="domain" description="RING-type" evidence="10">
    <location>
        <begin position="303"/>
        <end position="480"/>
    </location>
</feature>
<evidence type="ECO:0000256" key="6">
    <source>
        <dbReference type="ARBA" id="ARBA00022771"/>
    </source>
</evidence>
<dbReference type="EC" id="2.3.2.31" evidence="2"/>
<keyword evidence="5" id="KW-0677">Repeat</keyword>
<keyword evidence="4" id="KW-0479">Metal-binding</keyword>
<comment type="caution">
    <text evidence="11">The sequence shown here is derived from an EMBL/GenBank/DDBJ whole genome shotgun (WGS) entry which is preliminary data.</text>
</comment>
<evidence type="ECO:0000256" key="1">
    <source>
        <dbReference type="ARBA" id="ARBA00001798"/>
    </source>
</evidence>
<feature type="region of interest" description="Disordered" evidence="9">
    <location>
        <begin position="1"/>
        <end position="91"/>
    </location>
</feature>
<dbReference type="GO" id="GO:0061630">
    <property type="term" value="F:ubiquitin protein ligase activity"/>
    <property type="evidence" value="ECO:0007669"/>
    <property type="project" value="UniProtKB-EC"/>
</dbReference>
<evidence type="ECO:0000256" key="4">
    <source>
        <dbReference type="ARBA" id="ARBA00022723"/>
    </source>
</evidence>